<gene>
    <name evidence="1" type="ORF">GOOTI_063_00350</name>
</gene>
<dbReference type="Proteomes" id="UP000005038">
    <property type="component" value="Unassembled WGS sequence"/>
</dbReference>
<evidence type="ECO:0000313" key="1">
    <source>
        <dbReference type="EMBL" id="GAB33364.1"/>
    </source>
</evidence>
<name>H5TIQ6_GORO1</name>
<reference evidence="1" key="1">
    <citation type="submission" date="2012-02" db="EMBL/GenBank/DDBJ databases">
        <title>Whole genome shotgun sequence of Gordonia otitidis NBRC 100426.</title>
        <authorList>
            <person name="Yoshida I."/>
            <person name="Hosoyama A."/>
            <person name="Tsuchikane K."/>
            <person name="Katsumata H."/>
            <person name="Yamazaki S."/>
            <person name="Fujita N."/>
        </authorList>
    </citation>
    <scope>NUCLEOTIDE SEQUENCE [LARGE SCALE GENOMIC DNA]</scope>
    <source>
        <strain evidence="1">NBRC 100426</strain>
    </source>
</reference>
<accession>H5TIQ6</accession>
<protein>
    <submittedName>
        <fullName evidence="1">Uncharacterized protein</fullName>
    </submittedName>
</protein>
<proteinExistence type="predicted"/>
<organism evidence="1 2">
    <name type="scientific">Gordonia otitidis (strain DSM 44809 / CCUG 52243 / JCM 12355 / NBRC 100426 / IFM 10032)</name>
    <dbReference type="NCBI Taxonomy" id="1108044"/>
    <lineage>
        <taxon>Bacteria</taxon>
        <taxon>Bacillati</taxon>
        <taxon>Actinomycetota</taxon>
        <taxon>Actinomycetes</taxon>
        <taxon>Mycobacteriales</taxon>
        <taxon>Gordoniaceae</taxon>
        <taxon>Gordonia</taxon>
    </lineage>
</organism>
<evidence type="ECO:0000313" key="2">
    <source>
        <dbReference type="Proteomes" id="UP000005038"/>
    </source>
</evidence>
<dbReference type="RefSeq" id="WP_007237621.1">
    <property type="nucleotide sequence ID" value="NZ_BAFB01000063.1"/>
</dbReference>
<dbReference type="AlphaFoldDB" id="H5TIQ6"/>
<dbReference type="STRING" id="1108044.GOOTI_063_00350"/>
<sequence>MTRLIVDNTAAVPPTAQMALRQGQAEVLLDVDLQADELRRRAHWDTKPILSLDLLNLLLTMPVSSAVPAEGFSDYDWRRLKAGSRIGAVDITGGHAGPRATRRAVPPLTVRHATVRARHWRTGLSAASRFAPYCSRDLVLDGLPADDLELRLEADYLGVGICVRGDDPDQRVRRVIEPARFRPARYTGASWLFAERLLAEHAVMLEG</sequence>
<dbReference type="EMBL" id="BAFB01000063">
    <property type="protein sequence ID" value="GAB33364.1"/>
    <property type="molecule type" value="Genomic_DNA"/>
</dbReference>
<dbReference type="OrthoDB" id="3480397at2"/>
<keyword evidence="2" id="KW-1185">Reference proteome</keyword>
<comment type="caution">
    <text evidence="1">The sequence shown here is derived from an EMBL/GenBank/DDBJ whole genome shotgun (WGS) entry which is preliminary data.</text>
</comment>